<dbReference type="SUPFAM" id="SSF52047">
    <property type="entry name" value="RNI-like"/>
    <property type="match status" value="1"/>
</dbReference>
<dbReference type="GO" id="GO:0006913">
    <property type="term" value="P:nucleocytoplasmic transport"/>
    <property type="evidence" value="ECO:0007669"/>
    <property type="project" value="TreeGrafter"/>
</dbReference>
<feature type="region of interest" description="Disordered" evidence="4">
    <location>
        <begin position="112"/>
        <end position="172"/>
    </location>
</feature>
<name>K0KTC2_WICCF</name>
<evidence type="ECO:0000256" key="3">
    <source>
        <dbReference type="ARBA" id="ARBA00022737"/>
    </source>
</evidence>
<feature type="compositionally biased region" description="Polar residues" evidence="4">
    <location>
        <begin position="146"/>
        <end position="157"/>
    </location>
</feature>
<feature type="region of interest" description="Disordered" evidence="4">
    <location>
        <begin position="493"/>
        <end position="522"/>
    </location>
</feature>
<proteinExistence type="predicted"/>
<dbReference type="PANTHER" id="PTHR24113">
    <property type="entry name" value="RAN GTPASE-ACTIVATING PROTEIN 1"/>
    <property type="match status" value="1"/>
</dbReference>
<gene>
    <name evidence="5" type="ORF">BN7_4839</name>
</gene>
<evidence type="ECO:0000256" key="2">
    <source>
        <dbReference type="ARBA" id="ARBA00022614"/>
    </source>
</evidence>
<dbReference type="FunCoup" id="K0KTC2">
    <property type="interactions" value="135"/>
</dbReference>
<dbReference type="HOGENOM" id="CLU_004492_1_0_1"/>
<dbReference type="GO" id="GO:0031267">
    <property type="term" value="F:small GTPase binding"/>
    <property type="evidence" value="ECO:0007669"/>
    <property type="project" value="TreeGrafter"/>
</dbReference>
<keyword evidence="6" id="KW-1185">Reference proteome</keyword>
<feature type="compositionally biased region" description="Acidic residues" evidence="4">
    <location>
        <begin position="1196"/>
        <end position="1216"/>
    </location>
</feature>
<protein>
    <submittedName>
        <fullName evidence="5">MAP-ous protein 1</fullName>
    </submittedName>
</protein>
<evidence type="ECO:0000313" key="6">
    <source>
        <dbReference type="Proteomes" id="UP000009328"/>
    </source>
</evidence>
<dbReference type="GO" id="GO:0048471">
    <property type="term" value="C:perinuclear region of cytoplasm"/>
    <property type="evidence" value="ECO:0007669"/>
    <property type="project" value="TreeGrafter"/>
</dbReference>
<feature type="region of interest" description="Disordered" evidence="4">
    <location>
        <begin position="1188"/>
        <end position="1217"/>
    </location>
</feature>
<feature type="compositionally biased region" description="Low complexity" evidence="4">
    <location>
        <begin position="203"/>
        <end position="216"/>
    </location>
</feature>
<dbReference type="GO" id="GO:0005096">
    <property type="term" value="F:GTPase activator activity"/>
    <property type="evidence" value="ECO:0007669"/>
    <property type="project" value="UniProtKB-KW"/>
</dbReference>
<sequence>MVDKLPEEGVDQGVSNGEIDWFLRDDRMSKYKPNINTNNQQQQNQQNNKPNHHDHKLEHNLHAHLIKDQSPSDSRENLHVLSRSKSLSEVDNPIEKKKGGFFRNLFSRKSNSKDKLNQIGNSQNNSNSDVSIAPNDTTTTTTTTTNQSISNELNSKRNITRSRSLSQSSSNGIIDPKLEEFLKYYKSKGIDKLHQDLERSSRRPSTSSISSPPSTTHQNKRRSVDCLGRPIPAHPDISSLPPAIIYDSKFETSLPQSSTTNIGQSSTSSKIGGFLRRHHQSNSEQSISRTNSISSSNDNNNKLSKSKQCKSQLSEQTPITIPGLENLPNLKRVAFDVPVFMNDPPQQIPSRSPRKGEVEILKDGSIVIHKLTAAERKQLLNNPGGGIVVGGSGHLKIISPTERKEESEKARKNIEPVIKEEDHENEEEEDNEKAAQKHSISVNASAAAAEARAKAAPNELKRIITNNEDEVQVSTDASKINIDKPMIRKNKSSASLLSTDKNSEQIEDDINEDEDENSINSKESSKVPLDVLYTRCCHLREILPIPATLKQITPGSTDPISLLQLRNPKPSLVEVLTFSDFVSVAPILCISLDGVALSSEMFRIILSSLLHKKELEKLTLRNTPIDEMGWKLLCWFLSKNHTLSRLDLTQCPNISTNVQKPSKAQSNIIRMECSMNDRSDMNWNLLNAALMSRKGIEELVISGAKMSNEECKNLFEMGISIKTSRIGLAFNDLTKEQCDIIAENVNLQNVIGIDLAFNDLNGKLGGFNKRVSTDDVSDSNLKFLSLNSTNLQNDNGELDELISTFAKFKDLRYIDLSNNEKIFPDLLTSLTENLPLYPKLARLHLDNNKLKPENIVALAELIPFCKSLTYFSLIGNHLDSVAASALTNALKISKSLITLDLNYDEIAPKFKETIGLYTVRNMQHQIYGKQSDPKELQGLQEELSHLLLSDGGNPDPKLIESFFTKAVKFRDRIHETIDELFKLRISGKLSTDGKETLIRFCFIDASIEKGLSLLGKKSAKYGVDTTKYLVPPMMKRTGSAVINESPYLSEHNHNELLPFGVTNTGQAGEIHVDAEEIKDEQRARAKDSNKLKEEASFLKLNHYIKNKMEENNVKPNIDDIQDISGEKFREILLQTNDLNNVVEVLDSIKKEGIPLEKIYERKDNNSSSADNHSPPLFMETLRNTKSNLSDRKTIVSDDEADSGSDADSFVSDDEKDGDINQAYDKILDHLERVRTNN</sequence>
<comment type="caution">
    <text evidence="5">The sequence shown here is derived from an EMBL/GenBank/DDBJ whole genome shotgun (WGS) entry which is preliminary data.</text>
</comment>
<dbReference type="InParanoid" id="K0KTC2"/>
<dbReference type="GO" id="GO:0005634">
    <property type="term" value="C:nucleus"/>
    <property type="evidence" value="ECO:0007669"/>
    <property type="project" value="TreeGrafter"/>
</dbReference>
<feature type="compositionally biased region" description="Low complexity" evidence="4">
    <location>
        <begin position="36"/>
        <end position="48"/>
    </location>
</feature>
<feature type="region of interest" description="Disordered" evidence="4">
    <location>
        <begin position="276"/>
        <end position="315"/>
    </location>
</feature>
<feature type="region of interest" description="Disordered" evidence="4">
    <location>
        <begin position="30"/>
        <end position="55"/>
    </location>
</feature>
<dbReference type="GO" id="GO:0005829">
    <property type="term" value="C:cytosol"/>
    <property type="evidence" value="ECO:0007669"/>
    <property type="project" value="TreeGrafter"/>
</dbReference>
<keyword evidence="3" id="KW-0677">Repeat</keyword>
<evidence type="ECO:0000313" key="5">
    <source>
        <dbReference type="EMBL" id="CCH45257.1"/>
    </source>
</evidence>
<dbReference type="EMBL" id="CAIF01000186">
    <property type="protein sequence ID" value="CCH45257.1"/>
    <property type="molecule type" value="Genomic_DNA"/>
</dbReference>
<reference evidence="5 6" key="1">
    <citation type="journal article" date="2012" name="Eukaryot. Cell">
        <title>Draft genome sequence of Wickerhamomyces ciferrii NRRL Y-1031 F-60-10.</title>
        <authorList>
            <person name="Schneider J."/>
            <person name="Andrea H."/>
            <person name="Blom J."/>
            <person name="Jaenicke S."/>
            <person name="Ruckert C."/>
            <person name="Schorsch C."/>
            <person name="Szczepanowski R."/>
            <person name="Farwick M."/>
            <person name="Goesmann A."/>
            <person name="Puhler A."/>
            <person name="Schaffer S."/>
            <person name="Tauch A."/>
            <person name="Kohler T."/>
            <person name="Brinkrolf K."/>
        </authorList>
    </citation>
    <scope>NUCLEOTIDE SEQUENCE [LARGE SCALE GENOMIC DNA]</scope>
    <source>
        <strain evidence="6">ATCC 14091 / BCRC 22168 / CBS 111 / JCM 3599 / NBRC 0793 / NRRL Y-1031 F-60-10</strain>
    </source>
</reference>
<feature type="compositionally biased region" description="Acidic residues" evidence="4">
    <location>
        <begin position="505"/>
        <end position="517"/>
    </location>
</feature>
<feature type="region of interest" description="Disordered" evidence="4">
    <location>
        <begin position="399"/>
        <end position="453"/>
    </location>
</feature>
<feature type="region of interest" description="Disordered" evidence="4">
    <location>
        <begin position="194"/>
        <end position="240"/>
    </location>
</feature>
<dbReference type="AlphaFoldDB" id="K0KTC2"/>
<accession>K0KTC2</accession>
<organism evidence="5 6">
    <name type="scientific">Wickerhamomyces ciferrii (strain ATCC 14091 / BCRC 22168 / CBS 111 / JCM 3599 / NBRC 0793 / NRRL Y-1031 F-60-10)</name>
    <name type="common">Yeast</name>
    <name type="synonym">Pichia ciferrii</name>
    <dbReference type="NCBI Taxonomy" id="1206466"/>
    <lineage>
        <taxon>Eukaryota</taxon>
        <taxon>Fungi</taxon>
        <taxon>Dikarya</taxon>
        <taxon>Ascomycota</taxon>
        <taxon>Saccharomycotina</taxon>
        <taxon>Saccharomycetes</taxon>
        <taxon>Phaffomycetales</taxon>
        <taxon>Wickerhamomycetaceae</taxon>
        <taxon>Wickerhamomyces</taxon>
    </lineage>
</organism>
<evidence type="ECO:0000256" key="4">
    <source>
        <dbReference type="SAM" id="MobiDB-lite"/>
    </source>
</evidence>
<dbReference type="PANTHER" id="PTHR24113:SF12">
    <property type="entry name" value="RAN GTPASE-ACTIVATING PROTEIN 1"/>
    <property type="match status" value="1"/>
</dbReference>
<keyword evidence="2" id="KW-0433">Leucine-rich repeat</keyword>
<dbReference type="Gene3D" id="3.80.10.10">
    <property type="entry name" value="Ribonuclease Inhibitor"/>
    <property type="match status" value="1"/>
</dbReference>
<feature type="compositionally biased region" description="Low complexity" evidence="4">
    <location>
        <begin position="161"/>
        <end position="170"/>
    </location>
</feature>
<dbReference type="InterPro" id="IPR027038">
    <property type="entry name" value="RanGap"/>
</dbReference>
<feature type="compositionally biased region" description="Low complexity" evidence="4">
    <location>
        <begin position="444"/>
        <end position="453"/>
    </location>
</feature>
<keyword evidence="1" id="KW-0343">GTPase activation</keyword>
<feature type="compositionally biased region" description="Low complexity" evidence="4">
    <location>
        <begin position="283"/>
        <end position="303"/>
    </location>
</feature>
<dbReference type="eggNOG" id="ENOG502QYHN">
    <property type="taxonomic scope" value="Eukaryota"/>
</dbReference>
<dbReference type="Proteomes" id="UP000009328">
    <property type="component" value="Unassembled WGS sequence"/>
</dbReference>
<evidence type="ECO:0000256" key="1">
    <source>
        <dbReference type="ARBA" id="ARBA00022468"/>
    </source>
</evidence>
<dbReference type="SMART" id="SM00368">
    <property type="entry name" value="LRR_RI"/>
    <property type="match status" value="2"/>
</dbReference>
<dbReference type="InterPro" id="IPR032675">
    <property type="entry name" value="LRR_dom_sf"/>
</dbReference>
<feature type="compositionally biased region" description="Basic and acidic residues" evidence="4">
    <location>
        <begin position="401"/>
        <end position="422"/>
    </location>
</feature>